<dbReference type="CDD" id="cd06261">
    <property type="entry name" value="TM_PBP2"/>
    <property type="match status" value="1"/>
</dbReference>
<feature type="domain" description="ABC transmembrane type-1" evidence="8">
    <location>
        <begin position="75"/>
        <end position="281"/>
    </location>
</feature>
<proteinExistence type="predicted"/>
<sequence>MKIKTSMASRVFDAFNVTLMLILAAVMLYPIVYVASASISNVGLVVNGTVKLWPRDLTFIAYERVFADPFIWLSYGNTIRYTVIQTAATLLVTSMMAYPLAKRRLLGRRTILLFAAATMLFNGGLIPTFLVVKQLGLIDTIWAVIVPTLINTWYLFIMRTFFEQLPEELEEAARIDGCGVMGTLLRIVMPLSKPVLMTIGLFTAVTQWNSFFDALIYLNQKELYPLQIHLRNIVIAGTAAAQSQGSAGDDEIMLLETVKYSTIMVAALPILCVYPFIQKYFVQGTMIGGIKG</sequence>
<keyword evidence="5 7" id="KW-1133">Transmembrane helix</keyword>
<evidence type="ECO:0000256" key="5">
    <source>
        <dbReference type="ARBA" id="ARBA00022989"/>
    </source>
</evidence>
<organism evidence="9 10">
    <name type="scientific">Paenibacillus sabuli</name>
    <dbReference type="NCBI Taxonomy" id="2772509"/>
    <lineage>
        <taxon>Bacteria</taxon>
        <taxon>Bacillati</taxon>
        <taxon>Bacillota</taxon>
        <taxon>Bacilli</taxon>
        <taxon>Bacillales</taxon>
        <taxon>Paenibacillaceae</taxon>
        <taxon>Paenibacillus</taxon>
    </lineage>
</organism>
<dbReference type="AlphaFoldDB" id="A0A927BSD2"/>
<evidence type="ECO:0000259" key="8">
    <source>
        <dbReference type="PROSITE" id="PS50928"/>
    </source>
</evidence>
<name>A0A927BSD2_9BACL</name>
<keyword evidence="10" id="KW-1185">Reference proteome</keyword>
<feature type="transmembrane region" description="Helical" evidence="7">
    <location>
        <begin position="12"/>
        <end position="35"/>
    </location>
</feature>
<dbReference type="PANTHER" id="PTHR43744">
    <property type="entry name" value="ABC TRANSPORTER PERMEASE PROTEIN MG189-RELATED-RELATED"/>
    <property type="match status" value="1"/>
</dbReference>
<evidence type="ECO:0000313" key="9">
    <source>
        <dbReference type="EMBL" id="MBD2844553.1"/>
    </source>
</evidence>
<dbReference type="GO" id="GO:0055085">
    <property type="term" value="P:transmembrane transport"/>
    <property type="evidence" value="ECO:0007669"/>
    <property type="project" value="InterPro"/>
</dbReference>
<accession>A0A927BSD2</accession>
<dbReference type="GO" id="GO:0005886">
    <property type="term" value="C:plasma membrane"/>
    <property type="evidence" value="ECO:0007669"/>
    <property type="project" value="UniProtKB-SubCell"/>
</dbReference>
<evidence type="ECO:0000256" key="2">
    <source>
        <dbReference type="ARBA" id="ARBA00022448"/>
    </source>
</evidence>
<keyword evidence="6 7" id="KW-0472">Membrane</keyword>
<reference evidence="9" key="1">
    <citation type="submission" date="2020-09" db="EMBL/GenBank/DDBJ databases">
        <title>A novel bacterium of genus Paenibacillus, isolated from South China Sea.</title>
        <authorList>
            <person name="Huang H."/>
            <person name="Mo K."/>
            <person name="Hu Y."/>
        </authorList>
    </citation>
    <scope>NUCLEOTIDE SEQUENCE</scope>
    <source>
        <strain evidence="9">IB182496</strain>
    </source>
</reference>
<dbReference type="InterPro" id="IPR035906">
    <property type="entry name" value="MetI-like_sf"/>
</dbReference>
<gene>
    <name evidence="9" type="ORF">IDH44_05080</name>
</gene>
<dbReference type="Gene3D" id="1.10.3720.10">
    <property type="entry name" value="MetI-like"/>
    <property type="match status" value="1"/>
</dbReference>
<dbReference type="InterPro" id="IPR000515">
    <property type="entry name" value="MetI-like"/>
</dbReference>
<dbReference type="PROSITE" id="PS50928">
    <property type="entry name" value="ABC_TM1"/>
    <property type="match status" value="1"/>
</dbReference>
<keyword evidence="3" id="KW-1003">Cell membrane</keyword>
<evidence type="ECO:0000256" key="1">
    <source>
        <dbReference type="ARBA" id="ARBA00004651"/>
    </source>
</evidence>
<comment type="caution">
    <text evidence="9">The sequence shown here is derived from an EMBL/GenBank/DDBJ whole genome shotgun (WGS) entry which is preliminary data.</text>
</comment>
<keyword evidence="2" id="KW-0813">Transport</keyword>
<feature type="transmembrane region" description="Helical" evidence="7">
    <location>
        <begin position="195"/>
        <end position="218"/>
    </location>
</feature>
<feature type="transmembrane region" description="Helical" evidence="7">
    <location>
        <begin position="260"/>
        <end position="277"/>
    </location>
</feature>
<evidence type="ECO:0000256" key="4">
    <source>
        <dbReference type="ARBA" id="ARBA00022692"/>
    </source>
</evidence>
<evidence type="ECO:0000313" key="10">
    <source>
        <dbReference type="Proteomes" id="UP000621560"/>
    </source>
</evidence>
<dbReference type="Proteomes" id="UP000621560">
    <property type="component" value="Unassembled WGS sequence"/>
</dbReference>
<protein>
    <submittedName>
        <fullName evidence="9">Carbohydrate ABC transporter permease</fullName>
    </submittedName>
</protein>
<evidence type="ECO:0000256" key="6">
    <source>
        <dbReference type="ARBA" id="ARBA00023136"/>
    </source>
</evidence>
<dbReference type="RefSeq" id="WP_190915324.1">
    <property type="nucleotide sequence ID" value="NZ_JACXIZ010000011.1"/>
</dbReference>
<dbReference type="SUPFAM" id="SSF161098">
    <property type="entry name" value="MetI-like"/>
    <property type="match status" value="1"/>
</dbReference>
<dbReference type="EMBL" id="JACXIZ010000011">
    <property type="protein sequence ID" value="MBD2844553.1"/>
    <property type="molecule type" value="Genomic_DNA"/>
</dbReference>
<evidence type="ECO:0000256" key="3">
    <source>
        <dbReference type="ARBA" id="ARBA00022475"/>
    </source>
</evidence>
<comment type="subcellular location">
    <subcellularLocation>
        <location evidence="1">Cell membrane</location>
        <topology evidence="1">Multi-pass membrane protein</topology>
    </subcellularLocation>
</comment>
<feature type="transmembrane region" description="Helical" evidence="7">
    <location>
        <begin position="79"/>
        <end position="98"/>
    </location>
</feature>
<feature type="transmembrane region" description="Helical" evidence="7">
    <location>
        <begin position="110"/>
        <end position="130"/>
    </location>
</feature>
<evidence type="ECO:0000256" key="7">
    <source>
        <dbReference type="SAM" id="Phobius"/>
    </source>
</evidence>
<dbReference type="PANTHER" id="PTHR43744:SF9">
    <property type="entry name" value="POLYGALACTURONAN_RHAMNOGALACTURONAN TRANSPORT SYSTEM PERMEASE PROTEIN YTCP"/>
    <property type="match status" value="1"/>
</dbReference>
<keyword evidence="4 7" id="KW-0812">Transmembrane</keyword>
<feature type="transmembrane region" description="Helical" evidence="7">
    <location>
        <begin position="136"/>
        <end position="156"/>
    </location>
</feature>